<comment type="caution">
    <text evidence="2">The sequence shown here is derived from an EMBL/GenBank/DDBJ whole genome shotgun (WGS) entry which is preliminary data.</text>
</comment>
<evidence type="ECO:0000313" key="2">
    <source>
        <dbReference type="EMBL" id="KAL0286065.1"/>
    </source>
</evidence>
<evidence type="ECO:0000256" key="1">
    <source>
        <dbReference type="SAM" id="Phobius"/>
    </source>
</evidence>
<feature type="transmembrane region" description="Helical" evidence="1">
    <location>
        <begin position="74"/>
        <end position="93"/>
    </location>
</feature>
<keyword evidence="1" id="KW-0812">Transmembrane</keyword>
<proteinExistence type="predicted"/>
<organism evidence="2">
    <name type="scientific">Sesamum radiatum</name>
    <name type="common">Black benniseed</name>
    <dbReference type="NCBI Taxonomy" id="300843"/>
    <lineage>
        <taxon>Eukaryota</taxon>
        <taxon>Viridiplantae</taxon>
        <taxon>Streptophyta</taxon>
        <taxon>Embryophyta</taxon>
        <taxon>Tracheophyta</taxon>
        <taxon>Spermatophyta</taxon>
        <taxon>Magnoliopsida</taxon>
        <taxon>eudicotyledons</taxon>
        <taxon>Gunneridae</taxon>
        <taxon>Pentapetalae</taxon>
        <taxon>asterids</taxon>
        <taxon>lamiids</taxon>
        <taxon>Lamiales</taxon>
        <taxon>Pedaliaceae</taxon>
        <taxon>Sesamum</taxon>
    </lineage>
</organism>
<dbReference type="PANTHER" id="PTHR31061">
    <property type="entry name" value="LD22376P"/>
    <property type="match status" value="1"/>
</dbReference>
<sequence>MASYQLIKETGEDGTLDLQRKDCTLHVEGCNGDIESAFQKINPTSPPLRSRSDIGANAASRGTSASARLVSLDVFRGLTVVLMILVDDAGGILPTINHSPWNGLTLADVVMPFFLFMVGVSLGLVYKNISSRAAASRKAILRALKLFNSRGFSPRCTSELYLLCTFEKCSLLMMVWRIAVAYLVAAMCEIWLRNDEKVSSGLSLLKKYQRHLILMFMLSTIYLLLLYGLYVPDWEYQIPIEAPTEAKIFMVKCGVHGDTGPACNAAGMIDRMILGSQHLYRRPIYARTKQCSINSPDYGPLPPNAPSWCQAPFDPEGILRLQVNFLGRFFGNTIVSGQWSLLSNSTVMAIVTCLIGLQFGHIIVHFKDHRNRLLLWLSPSSAFIVLGVLCDIFGMHINKALYSFSYTCVTSGLAGVLLATIYLVVDVYGCRRYALLLEWMAKFGWSWETNSMIWGIWSMSLGWIAWIRFLNSNMKGSVDCT</sequence>
<protein>
    <submittedName>
        <fullName evidence="2">Heparan-alpha-glucosaminide N-acetyltransferase</fullName>
    </submittedName>
</protein>
<keyword evidence="1" id="KW-0472">Membrane</keyword>
<feature type="transmembrane region" description="Helical" evidence="1">
    <location>
        <begin position="373"/>
        <end position="397"/>
    </location>
</feature>
<gene>
    <name evidence="2" type="ORF">Sradi_7157500</name>
</gene>
<feature type="transmembrane region" description="Helical" evidence="1">
    <location>
        <begin position="346"/>
        <end position="366"/>
    </location>
</feature>
<keyword evidence="1" id="KW-1133">Transmembrane helix</keyword>
<feature type="transmembrane region" description="Helical" evidence="1">
    <location>
        <begin position="451"/>
        <end position="469"/>
    </location>
</feature>
<feature type="transmembrane region" description="Helical" evidence="1">
    <location>
        <begin position="105"/>
        <end position="126"/>
    </location>
</feature>
<dbReference type="PANTHER" id="PTHR31061:SF24">
    <property type="entry name" value="LD22376P"/>
    <property type="match status" value="1"/>
</dbReference>
<feature type="transmembrane region" description="Helical" evidence="1">
    <location>
        <begin position="212"/>
        <end position="230"/>
    </location>
</feature>
<name>A0AAW2IVD1_SESRA</name>
<dbReference type="EMBL" id="JACGWJ010000986">
    <property type="protein sequence ID" value="KAL0286065.1"/>
    <property type="molecule type" value="Genomic_DNA"/>
</dbReference>
<dbReference type="AlphaFoldDB" id="A0AAW2IVD1"/>
<reference evidence="2" key="2">
    <citation type="journal article" date="2024" name="Plant">
        <title>Genomic evolution and insights into agronomic trait innovations of Sesamum species.</title>
        <authorList>
            <person name="Miao H."/>
            <person name="Wang L."/>
            <person name="Qu L."/>
            <person name="Liu H."/>
            <person name="Sun Y."/>
            <person name="Le M."/>
            <person name="Wang Q."/>
            <person name="Wei S."/>
            <person name="Zheng Y."/>
            <person name="Lin W."/>
            <person name="Duan Y."/>
            <person name="Cao H."/>
            <person name="Xiong S."/>
            <person name="Wang X."/>
            <person name="Wei L."/>
            <person name="Li C."/>
            <person name="Ma Q."/>
            <person name="Ju M."/>
            <person name="Zhao R."/>
            <person name="Li G."/>
            <person name="Mu C."/>
            <person name="Tian Q."/>
            <person name="Mei H."/>
            <person name="Zhang T."/>
            <person name="Gao T."/>
            <person name="Zhang H."/>
        </authorList>
    </citation>
    <scope>NUCLEOTIDE SEQUENCE</scope>
    <source>
        <strain evidence="2">G02</strain>
    </source>
</reference>
<reference evidence="2" key="1">
    <citation type="submission" date="2020-06" db="EMBL/GenBank/DDBJ databases">
        <authorList>
            <person name="Li T."/>
            <person name="Hu X."/>
            <person name="Zhang T."/>
            <person name="Song X."/>
            <person name="Zhang H."/>
            <person name="Dai N."/>
            <person name="Sheng W."/>
            <person name="Hou X."/>
            <person name="Wei L."/>
        </authorList>
    </citation>
    <scope>NUCLEOTIDE SEQUENCE</scope>
    <source>
        <strain evidence="2">G02</strain>
        <tissue evidence="2">Leaf</tissue>
    </source>
</reference>
<feature type="transmembrane region" description="Helical" evidence="1">
    <location>
        <begin position="403"/>
        <end position="430"/>
    </location>
</feature>
<accession>A0AAW2IVD1</accession>
<feature type="transmembrane region" description="Helical" evidence="1">
    <location>
        <begin position="171"/>
        <end position="192"/>
    </location>
</feature>